<dbReference type="Gene3D" id="1.10.150.130">
    <property type="match status" value="1"/>
</dbReference>
<dbReference type="RefSeq" id="WP_185897021.1">
    <property type="nucleotide sequence ID" value="NZ_CP060028.1"/>
</dbReference>
<dbReference type="EMBL" id="CP060028">
    <property type="protein sequence ID" value="QND82009.1"/>
    <property type="molecule type" value="Genomic_DNA"/>
</dbReference>
<protein>
    <submittedName>
        <fullName evidence="6">Site-specific integrase</fullName>
    </submittedName>
</protein>
<accession>A0ABX6RI63</accession>
<comment type="similarity">
    <text evidence="1">Belongs to the 'phage' integrase family.</text>
</comment>
<dbReference type="Proteomes" id="UP000515506">
    <property type="component" value="Chromosome"/>
</dbReference>
<dbReference type="SUPFAM" id="SSF56349">
    <property type="entry name" value="DNA breaking-rejoining enzymes"/>
    <property type="match status" value="1"/>
</dbReference>
<evidence type="ECO:0000256" key="1">
    <source>
        <dbReference type="ARBA" id="ARBA00008857"/>
    </source>
</evidence>
<dbReference type="InterPro" id="IPR002104">
    <property type="entry name" value="Integrase_catalytic"/>
</dbReference>
<evidence type="ECO:0000256" key="4">
    <source>
        <dbReference type="ARBA" id="ARBA00023172"/>
    </source>
</evidence>
<sequence length="393" mass="43685">MFKLKKRGALFYVHFTDAQGNRQRLSTGETVEAQATAKAFDIVRKHLAGEAANARDAAAPAGPLIAGEVTVAAALNEALATVWEGQRSLDNRNSHIKEIINDIGYLPIGQLDYNRLVEYGKVLAARGNSPATRNRKFSTLQVALKQQVKRGRLYSMPEFPKYKEADFKERYLSDEEEERILRVIDADDDGRARYFRHLFVFLIETGCRCTEAMTIKPVQDLGTQVHLPHGSTKNGKGRLVPLTTRAREALTAMLRSRHHGKFNVDWATRRYRKAADACGLEDTVLHTLRHTAASRIVQSCRDIYAAMHWLGHSSVEVTRRYAHLVPDAPLMNALAALEARRATTVPNSRSTIAEQEGTLPRLAQFPVGKLSQFNGLGDSAQVSNPHAFKGGGF</sequence>
<evidence type="ECO:0000259" key="5">
    <source>
        <dbReference type="PROSITE" id="PS51898"/>
    </source>
</evidence>
<dbReference type="CDD" id="cd00796">
    <property type="entry name" value="INT_Rci_Hp1_C"/>
    <property type="match status" value="1"/>
</dbReference>
<evidence type="ECO:0000256" key="2">
    <source>
        <dbReference type="ARBA" id="ARBA00022908"/>
    </source>
</evidence>
<dbReference type="PANTHER" id="PTHR30349:SF64">
    <property type="entry name" value="PROPHAGE INTEGRASE INTD-RELATED"/>
    <property type="match status" value="1"/>
</dbReference>
<dbReference type="PANTHER" id="PTHR30349">
    <property type="entry name" value="PHAGE INTEGRASE-RELATED"/>
    <property type="match status" value="1"/>
</dbReference>
<keyword evidence="7" id="KW-1185">Reference proteome</keyword>
<dbReference type="InterPro" id="IPR050090">
    <property type="entry name" value="Tyrosine_recombinase_XerCD"/>
</dbReference>
<dbReference type="InterPro" id="IPR013762">
    <property type="entry name" value="Integrase-like_cat_sf"/>
</dbReference>
<gene>
    <name evidence="6" type="ORF">H4W19_06420</name>
</gene>
<evidence type="ECO:0000313" key="6">
    <source>
        <dbReference type="EMBL" id="QND82009.1"/>
    </source>
</evidence>
<keyword evidence="2" id="KW-0229">DNA integration</keyword>
<keyword evidence="4" id="KW-0233">DNA recombination</keyword>
<evidence type="ECO:0000313" key="7">
    <source>
        <dbReference type="Proteomes" id="UP000515506"/>
    </source>
</evidence>
<name>A0ABX6RI63_PSEMX</name>
<reference evidence="6 7" key="1">
    <citation type="submission" date="2020-08" db="EMBL/GenBank/DDBJ databases">
        <title>Streptomycin resistant and MDR strain, P. mexicana.</title>
        <authorList>
            <person name="Ganesh-kumar S."/>
            <person name="Zhe T."/>
            <person name="Yu Z."/>
            <person name="Min Y."/>
        </authorList>
    </citation>
    <scope>NUCLEOTIDE SEQUENCE [LARGE SCALE GENOMIC DNA]</scope>
    <source>
        <strain evidence="6 7">GTZY</strain>
    </source>
</reference>
<feature type="domain" description="Tyr recombinase" evidence="5">
    <location>
        <begin position="167"/>
        <end position="335"/>
    </location>
</feature>
<dbReference type="PROSITE" id="PS51898">
    <property type="entry name" value="TYR_RECOMBINASE"/>
    <property type="match status" value="1"/>
</dbReference>
<dbReference type="InterPro" id="IPR011010">
    <property type="entry name" value="DNA_brk_join_enz"/>
</dbReference>
<dbReference type="Pfam" id="PF00589">
    <property type="entry name" value="Phage_integrase"/>
    <property type="match status" value="1"/>
</dbReference>
<dbReference type="Gene3D" id="1.10.443.10">
    <property type="entry name" value="Intergrase catalytic core"/>
    <property type="match status" value="1"/>
</dbReference>
<keyword evidence="3" id="KW-0238">DNA-binding</keyword>
<dbReference type="InterPro" id="IPR010998">
    <property type="entry name" value="Integrase_recombinase_N"/>
</dbReference>
<proteinExistence type="inferred from homology"/>
<organism evidence="6 7">
    <name type="scientific">Pseudoxanthomonas mexicana</name>
    <dbReference type="NCBI Taxonomy" id="128785"/>
    <lineage>
        <taxon>Bacteria</taxon>
        <taxon>Pseudomonadati</taxon>
        <taxon>Pseudomonadota</taxon>
        <taxon>Gammaproteobacteria</taxon>
        <taxon>Lysobacterales</taxon>
        <taxon>Lysobacteraceae</taxon>
        <taxon>Pseudoxanthomonas</taxon>
    </lineage>
</organism>
<evidence type="ECO:0000256" key="3">
    <source>
        <dbReference type="ARBA" id="ARBA00023125"/>
    </source>
</evidence>